<dbReference type="InterPro" id="IPR028082">
    <property type="entry name" value="Peripla_BP_I"/>
</dbReference>
<feature type="signal peptide" evidence="7">
    <location>
        <begin position="1"/>
        <end position="22"/>
    </location>
</feature>
<gene>
    <name evidence="9" type="ORF">BZB76_0194</name>
</gene>
<comment type="subcellular location">
    <subcellularLocation>
        <location evidence="1">Cell membrane</location>
        <topology evidence="1">Lipid-anchor</topology>
    </subcellularLocation>
</comment>
<keyword evidence="6" id="KW-0449">Lipoprotein</keyword>
<evidence type="ECO:0000256" key="6">
    <source>
        <dbReference type="ARBA" id="ARBA00023288"/>
    </source>
</evidence>
<dbReference type="AlphaFoldDB" id="A0A495QXL8"/>
<evidence type="ECO:0000256" key="3">
    <source>
        <dbReference type="ARBA" id="ARBA00022475"/>
    </source>
</evidence>
<organism evidence="9 10">
    <name type="scientific">Actinomadura pelletieri DSM 43383</name>
    <dbReference type="NCBI Taxonomy" id="1120940"/>
    <lineage>
        <taxon>Bacteria</taxon>
        <taxon>Bacillati</taxon>
        <taxon>Actinomycetota</taxon>
        <taxon>Actinomycetes</taxon>
        <taxon>Streptosporangiales</taxon>
        <taxon>Thermomonosporaceae</taxon>
        <taxon>Actinomadura</taxon>
    </lineage>
</organism>
<dbReference type="InterPro" id="IPR003760">
    <property type="entry name" value="PnrA-like"/>
</dbReference>
<evidence type="ECO:0000256" key="2">
    <source>
        <dbReference type="ARBA" id="ARBA00008610"/>
    </source>
</evidence>
<proteinExistence type="inferred from homology"/>
<accession>A0A495QXL8</accession>
<dbReference type="PANTHER" id="PTHR34296">
    <property type="entry name" value="TRANSCRIPTIONAL ACTIVATOR PROTEIN MED"/>
    <property type="match status" value="1"/>
</dbReference>
<name>A0A495QXL8_9ACTN</name>
<dbReference type="EMBL" id="RBWU01000001">
    <property type="protein sequence ID" value="RKS78764.1"/>
    <property type="molecule type" value="Genomic_DNA"/>
</dbReference>
<dbReference type="PROSITE" id="PS51257">
    <property type="entry name" value="PROKAR_LIPOPROTEIN"/>
    <property type="match status" value="1"/>
</dbReference>
<dbReference type="SUPFAM" id="SSF53822">
    <property type="entry name" value="Periplasmic binding protein-like I"/>
    <property type="match status" value="1"/>
</dbReference>
<evidence type="ECO:0000256" key="7">
    <source>
        <dbReference type="SAM" id="SignalP"/>
    </source>
</evidence>
<keyword evidence="3" id="KW-1003">Cell membrane</keyword>
<keyword evidence="4 7" id="KW-0732">Signal</keyword>
<dbReference type="GO" id="GO:0005886">
    <property type="term" value="C:plasma membrane"/>
    <property type="evidence" value="ECO:0007669"/>
    <property type="project" value="UniProtKB-SubCell"/>
</dbReference>
<dbReference type="PANTHER" id="PTHR34296:SF2">
    <property type="entry name" value="ABC TRANSPORTER GUANOSINE-BINDING PROTEIN NUPN"/>
    <property type="match status" value="1"/>
</dbReference>
<evidence type="ECO:0000313" key="10">
    <source>
        <dbReference type="Proteomes" id="UP000274601"/>
    </source>
</evidence>
<feature type="domain" description="ABC transporter substrate-binding protein PnrA-like" evidence="8">
    <location>
        <begin position="46"/>
        <end position="344"/>
    </location>
</feature>
<comment type="similarity">
    <text evidence="2">Belongs to the BMP lipoprotein family.</text>
</comment>
<dbReference type="Proteomes" id="UP000274601">
    <property type="component" value="Unassembled WGS sequence"/>
</dbReference>
<evidence type="ECO:0000256" key="5">
    <source>
        <dbReference type="ARBA" id="ARBA00023136"/>
    </source>
</evidence>
<keyword evidence="5" id="KW-0472">Membrane</keyword>
<dbReference type="RefSeq" id="WP_121432383.1">
    <property type="nucleotide sequence ID" value="NZ_RBWU01000001.1"/>
</dbReference>
<comment type="caution">
    <text evidence="9">The sequence shown here is derived from an EMBL/GenBank/DDBJ whole genome shotgun (WGS) entry which is preliminary data.</text>
</comment>
<protein>
    <submittedName>
        <fullName evidence="9">Nucleoside-binding protein</fullName>
    </submittedName>
</protein>
<dbReference type="Pfam" id="PF02608">
    <property type="entry name" value="Bmp"/>
    <property type="match status" value="1"/>
</dbReference>
<dbReference type="CDD" id="cd06354">
    <property type="entry name" value="PBP1_PrnA-like"/>
    <property type="match status" value="1"/>
</dbReference>
<evidence type="ECO:0000313" key="9">
    <source>
        <dbReference type="EMBL" id="RKS78764.1"/>
    </source>
</evidence>
<dbReference type="Gene3D" id="3.40.50.2300">
    <property type="match status" value="2"/>
</dbReference>
<evidence type="ECO:0000256" key="4">
    <source>
        <dbReference type="ARBA" id="ARBA00022729"/>
    </source>
</evidence>
<reference evidence="9 10" key="1">
    <citation type="submission" date="2018-10" db="EMBL/GenBank/DDBJ databases">
        <title>Genomic Encyclopedia of Archaeal and Bacterial Type Strains, Phase II (KMG-II): from individual species to whole genera.</title>
        <authorList>
            <person name="Goeker M."/>
        </authorList>
    </citation>
    <scope>NUCLEOTIDE SEQUENCE [LARGE SCALE GENOMIC DNA]</scope>
    <source>
        <strain evidence="9 10">DSM 43383</strain>
    </source>
</reference>
<keyword evidence="10" id="KW-1185">Reference proteome</keyword>
<evidence type="ECO:0000259" key="8">
    <source>
        <dbReference type="Pfam" id="PF02608"/>
    </source>
</evidence>
<dbReference type="OrthoDB" id="9784230at2"/>
<sequence length="346" mass="35538">MRRFRAAGAAVAAGLLTTALLAGCGGSGGAASAKGGRANTAVKLGVVYDIGGRGDKSFNDGVAAGVDAVKRDLGITAKELSPNSGGSDREELLRLLADTGYNPIICVGFLFEDPVRKLAGAYPKTRFAIIDDDTVKAPNVTGLVFSEEQASYLVGAAAALKSKTGRIGLVAGVQTPPQEKFEAGYAAGARKVRPNIRIDVKYLTQPPDFSGFSSPDKAREAAKGMYDGGADIVYHASGASGSGVFQAAVAAGKWAIGVDGDQYRTVEPAARPHVLTSATKNLDVAVSSFVKNFADGRPQSGSVRFGLAQGGVGYTTSGGFVTDIAPRLEALKKQIIAGQITVPTKP</sequence>
<feature type="chain" id="PRO_5038861294" evidence="7">
    <location>
        <begin position="23"/>
        <end position="346"/>
    </location>
</feature>
<dbReference type="InterPro" id="IPR050957">
    <property type="entry name" value="BMP_lipoprotein"/>
</dbReference>
<evidence type="ECO:0000256" key="1">
    <source>
        <dbReference type="ARBA" id="ARBA00004193"/>
    </source>
</evidence>